<accession>A0AAX4P9J8</accession>
<gene>
    <name evidence="2" type="ORF">HKI87_06g43050</name>
</gene>
<proteinExistence type="predicted"/>
<keyword evidence="3" id="KW-1185">Reference proteome</keyword>
<sequence length="198" mass="22321">MVANAWRGGFARLAGRLGRAVPCQAQAVSVWTPSQTLVEGVFALRPAGLASLGPCRTPAAVPTSFACRAYTKQRSGVGTPETAKKLGLAQARLYSEGDAVSVDRKDGEERGYVPLRNSVAKSFGFKPIELPYPKMFRKRHKRMIQRLEFSRLQVAIRKRNTKESRARRMEERRQKWKAAAQRKREWEEYLRSKQGEGA</sequence>
<protein>
    <submittedName>
        <fullName evidence="2">Uncharacterized protein</fullName>
    </submittedName>
</protein>
<keyword evidence="1" id="KW-0175">Coiled coil</keyword>
<dbReference type="Proteomes" id="UP001472866">
    <property type="component" value="Chromosome 06"/>
</dbReference>
<evidence type="ECO:0000313" key="3">
    <source>
        <dbReference type="Proteomes" id="UP001472866"/>
    </source>
</evidence>
<reference evidence="2 3" key="1">
    <citation type="submission" date="2024-03" db="EMBL/GenBank/DDBJ databases">
        <title>Complete genome sequence of the green alga Chloropicon roscoffensis RCC1871.</title>
        <authorList>
            <person name="Lemieux C."/>
            <person name="Pombert J.-F."/>
            <person name="Otis C."/>
            <person name="Turmel M."/>
        </authorList>
    </citation>
    <scope>NUCLEOTIDE SEQUENCE [LARGE SCALE GENOMIC DNA]</scope>
    <source>
        <strain evidence="2 3">RCC1871</strain>
    </source>
</reference>
<dbReference type="EMBL" id="CP151506">
    <property type="protein sequence ID" value="WZN62763.1"/>
    <property type="molecule type" value="Genomic_DNA"/>
</dbReference>
<dbReference type="AlphaFoldDB" id="A0AAX4P9J8"/>
<evidence type="ECO:0000313" key="2">
    <source>
        <dbReference type="EMBL" id="WZN62763.1"/>
    </source>
</evidence>
<evidence type="ECO:0000256" key="1">
    <source>
        <dbReference type="SAM" id="Coils"/>
    </source>
</evidence>
<name>A0AAX4P9J8_9CHLO</name>
<organism evidence="2 3">
    <name type="scientific">Chloropicon roscoffensis</name>
    <dbReference type="NCBI Taxonomy" id="1461544"/>
    <lineage>
        <taxon>Eukaryota</taxon>
        <taxon>Viridiplantae</taxon>
        <taxon>Chlorophyta</taxon>
        <taxon>Chloropicophyceae</taxon>
        <taxon>Chloropicales</taxon>
        <taxon>Chloropicaceae</taxon>
        <taxon>Chloropicon</taxon>
    </lineage>
</organism>
<feature type="coiled-coil region" evidence="1">
    <location>
        <begin position="152"/>
        <end position="179"/>
    </location>
</feature>